<dbReference type="GO" id="GO:0003677">
    <property type="term" value="F:DNA binding"/>
    <property type="evidence" value="ECO:0007669"/>
    <property type="project" value="InterPro"/>
</dbReference>
<dbReference type="AlphaFoldDB" id="A0A839HTZ1"/>
<feature type="compositionally biased region" description="Basic and acidic residues" evidence="1">
    <location>
        <begin position="65"/>
        <end position="75"/>
    </location>
</feature>
<dbReference type="InterPro" id="IPR031856">
    <property type="entry name" value="YdaS_toxin-like"/>
</dbReference>
<proteinExistence type="predicted"/>
<dbReference type="Gene3D" id="1.10.260.40">
    <property type="entry name" value="lambda repressor-like DNA-binding domains"/>
    <property type="match status" value="1"/>
</dbReference>
<dbReference type="Pfam" id="PF15943">
    <property type="entry name" value="YdaS_toxin"/>
    <property type="match status" value="1"/>
</dbReference>
<accession>A0A839HTZ1</accession>
<protein>
    <submittedName>
        <fullName evidence="2">Helix-turn-helix domain-containing protein</fullName>
    </submittedName>
</protein>
<dbReference type="InterPro" id="IPR010982">
    <property type="entry name" value="Lambda_DNA-bd_dom_sf"/>
</dbReference>
<keyword evidence="3" id="KW-1185">Reference proteome</keyword>
<dbReference type="Proteomes" id="UP000586093">
    <property type="component" value="Unassembled WGS sequence"/>
</dbReference>
<dbReference type="EMBL" id="JACIVI010000001">
    <property type="protein sequence ID" value="MBB1161484.1"/>
    <property type="molecule type" value="Genomic_DNA"/>
</dbReference>
<reference evidence="2 3" key="1">
    <citation type="submission" date="2020-08" db="EMBL/GenBank/DDBJ databases">
        <title>Aquariorum lacteus gen. nov., sp. nov., a new member of the family Comamonadaceae, isolated from freshwater aquarium.</title>
        <authorList>
            <person name="Chun S.-J."/>
        </authorList>
    </citation>
    <scope>NUCLEOTIDE SEQUENCE [LARGE SCALE GENOMIC DNA]</scope>
    <source>
        <strain evidence="2 3">SJAQ100</strain>
    </source>
</reference>
<evidence type="ECO:0000313" key="2">
    <source>
        <dbReference type="EMBL" id="MBB1161484.1"/>
    </source>
</evidence>
<evidence type="ECO:0000256" key="1">
    <source>
        <dbReference type="SAM" id="MobiDB-lite"/>
    </source>
</evidence>
<sequence>MNALTPSERAAVATAVGIHDQYLYQCLTGRRPTPVDRCPAIERATSGRVSCEELRPDVRWHRVPDADWPHPEGRPLIDVAAPKAHKEAA</sequence>
<evidence type="ECO:0000313" key="3">
    <source>
        <dbReference type="Proteomes" id="UP000586093"/>
    </source>
</evidence>
<feature type="region of interest" description="Disordered" evidence="1">
    <location>
        <begin position="65"/>
        <end position="89"/>
    </location>
</feature>
<organism evidence="2 3">
    <name type="scientific">Aquariibacter albus</name>
    <dbReference type="NCBI Taxonomy" id="2759899"/>
    <lineage>
        <taxon>Bacteria</taxon>
        <taxon>Pseudomonadati</taxon>
        <taxon>Pseudomonadota</taxon>
        <taxon>Betaproteobacteria</taxon>
        <taxon>Burkholderiales</taxon>
        <taxon>Sphaerotilaceae</taxon>
        <taxon>Aquariibacter</taxon>
    </lineage>
</organism>
<gene>
    <name evidence="2" type="ORF">H4F90_05765</name>
</gene>
<name>A0A839HTZ1_9BURK</name>
<comment type="caution">
    <text evidence="2">The sequence shown here is derived from an EMBL/GenBank/DDBJ whole genome shotgun (WGS) entry which is preliminary data.</text>
</comment>
<dbReference type="SUPFAM" id="SSF47413">
    <property type="entry name" value="lambda repressor-like DNA-binding domains"/>
    <property type="match status" value="1"/>
</dbReference>